<feature type="transmembrane region" description="Helical" evidence="9">
    <location>
        <begin position="37"/>
        <end position="56"/>
    </location>
</feature>
<comment type="catalytic activity">
    <reaction evidence="1">
        <text>ATP + protein L-histidine = ADP + protein N-phospho-L-histidine.</text>
        <dbReference type="EC" id="2.7.13.3"/>
    </reaction>
</comment>
<dbReference type="Pfam" id="PF02518">
    <property type="entry name" value="HATPase_c"/>
    <property type="match status" value="1"/>
</dbReference>
<dbReference type="CDD" id="cd16917">
    <property type="entry name" value="HATPase_UhpB-NarQ-NarX-like"/>
    <property type="match status" value="1"/>
</dbReference>
<keyword evidence="3" id="KW-0597">Phosphoprotein</keyword>
<evidence type="ECO:0000256" key="6">
    <source>
        <dbReference type="ARBA" id="ARBA00022777"/>
    </source>
</evidence>
<keyword evidence="6" id="KW-0418">Kinase</keyword>
<organism evidence="12 13">
    <name type="scientific">Micromonospora humida</name>
    <dbReference type="NCBI Taxonomy" id="2809018"/>
    <lineage>
        <taxon>Bacteria</taxon>
        <taxon>Bacillati</taxon>
        <taxon>Actinomycetota</taxon>
        <taxon>Actinomycetes</taxon>
        <taxon>Micromonosporales</taxon>
        <taxon>Micromonosporaceae</taxon>
        <taxon>Micromonospora</taxon>
    </lineage>
</organism>
<evidence type="ECO:0000256" key="3">
    <source>
        <dbReference type="ARBA" id="ARBA00022553"/>
    </source>
</evidence>
<feature type="domain" description="Signal transduction histidine kinase subgroup 3 dimerisation and phosphoacceptor" evidence="11">
    <location>
        <begin position="172"/>
        <end position="238"/>
    </location>
</feature>
<evidence type="ECO:0000256" key="2">
    <source>
        <dbReference type="ARBA" id="ARBA00012438"/>
    </source>
</evidence>
<keyword evidence="8" id="KW-0902">Two-component regulatory system</keyword>
<keyword evidence="7" id="KW-0067">ATP-binding</keyword>
<feature type="transmembrane region" description="Helical" evidence="9">
    <location>
        <begin position="120"/>
        <end position="139"/>
    </location>
</feature>
<feature type="transmembrane region" description="Helical" evidence="9">
    <location>
        <begin position="95"/>
        <end position="114"/>
    </location>
</feature>
<sequence>MDAFPAGARIGRFALVAWFTALTVNNAVLTTTGRERVVACVLLPVCAVALLVRRLPWFAAPALLFATAALLGVSTPLLLVCVAVYDLAVDRRARVAVAGFAGVLVVNAVVELATTSRWVAYDYVPAAILALLSLVIGLWRGSRQRNLQLLANQVEHLRVEATLREEAARSQERSRIAAEMHDVLAHRLSLIALHTGVLVARGDELPERVTDRLRLLRATSTAAMADLRDVLGALQVPATAAVTAPVPGQVRHLVDESRSVGQSVDLVIEGSADEVPTTHRLGVYRVVQEALTNARKHAAGAATTVHIDYRPPVTTVEVTNTGGTAAPDRVPSGYGLVGLRERITALGGRLQTGATGVGAWRVHAEIPHPPRPHTPTDGPTP</sequence>
<dbReference type="PANTHER" id="PTHR24421:SF10">
    <property type="entry name" value="NITRATE_NITRITE SENSOR PROTEIN NARQ"/>
    <property type="match status" value="1"/>
</dbReference>
<dbReference type="InterPro" id="IPR003594">
    <property type="entry name" value="HATPase_dom"/>
</dbReference>
<dbReference type="InterPro" id="IPR011712">
    <property type="entry name" value="Sig_transdc_His_kin_sub3_dim/P"/>
</dbReference>
<dbReference type="EMBL" id="JAFEUC010000001">
    <property type="protein sequence ID" value="MBM7075277.1"/>
    <property type="molecule type" value="Genomic_DNA"/>
</dbReference>
<dbReference type="Pfam" id="PF07730">
    <property type="entry name" value="HisKA_3"/>
    <property type="match status" value="1"/>
</dbReference>
<proteinExistence type="predicted"/>
<evidence type="ECO:0000259" key="11">
    <source>
        <dbReference type="Pfam" id="PF07730"/>
    </source>
</evidence>
<dbReference type="SUPFAM" id="SSF55874">
    <property type="entry name" value="ATPase domain of HSP90 chaperone/DNA topoisomerase II/histidine kinase"/>
    <property type="match status" value="1"/>
</dbReference>
<keyword evidence="5" id="KW-0547">Nucleotide-binding</keyword>
<feature type="transmembrane region" description="Helical" evidence="9">
    <location>
        <begin position="62"/>
        <end position="88"/>
    </location>
</feature>
<dbReference type="RefSeq" id="WP_204923352.1">
    <property type="nucleotide sequence ID" value="NZ_JAFEUC010000001.1"/>
</dbReference>
<evidence type="ECO:0000256" key="4">
    <source>
        <dbReference type="ARBA" id="ARBA00022679"/>
    </source>
</evidence>
<keyword evidence="9" id="KW-0472">Membrane</keyword>
<keyword evidence="4" id="KW-0808">Transferase</keyword>
<keyword evidence="13" id="KW-1185">Reference proteome</keyword>
<evidence type="ECO:0000313" key="13">
    <source>
        <dbReference type="Proteomes" id="UP001518872"/>
    </source>
</evidence>
<evidence type="ECO:0000256" key="1">
    <source>
        <dbReference type="ARBA" id="ARBA00000085"/>
    </source>
</evidence>
<evidence type="ECO:0000313" key="12">
    <source>
        <dbReference type="EMBL" id="MBM7075277.1"/>
    </source>
</evidence>
<keyword evidence="9" id="KW-1133">Transmembrane helix</keyword>
<evidence type="ECO:0000256" key="7">
    <source>
        <dbReference type="ARBA" id="ARBA00022840"/>
    </source>
</evidence>
<gene>
    <name evidence="12" type="ORF">JQX11_02755</name>
</gene>
<dbReference type="Gene3D" id="3.30.565.10">
    <property type="entry name" value="Histidine kinase-like ATPase, C-terminal domain"/>
    <property type="match status" value="1"/>
</dbReference>
<dbReference type="Gene3D" id="1.20.5.1930">
    <property type="match status" value="1"/>
</dbReference>
<dbReference type="Proteomes" id="UP001518872">
    <property type="component" value="Unassembled WGS sequence"/>
</dbReference>
<evidence type="ECO:0000256" key="8">
    <source>
        <dbReference type="ARBA" id="ARBA00023012"/>
    </source>
</evidence>
<dbReference type="PANTHER" id="PTHR24421">
    <property type="entry name" value="NITRATE/NITRITE SENSOR PROTEIN NARX-RELATED"/>
    <property type="match status" value="1"/>
</dbReference>
<accession>A0ABS2ILR5</accession>
<dbReference type="InterPro" id="IPR036890">
    <property type="entry name" value="HATPase_C_sf"/>
</dbReference>
<keyword evidence="9" id="KW-0812">Transmembrane</keyword>
<evidence type="ECO:0000259" key="10">
    <source>
        <dbReference type="Pfam" id="PF02518"/>
    </source>
</evidence>
<reference evidence="12 13" key="1">
    <citation type="submission" date="2021-02" db="EMBL/GenBank/DDBJ databases">
        <authorList>
            <person name="Ra J.-S."/>
        </authorList>
    </citation>
    <scope>NUCLEOTIDE SEQUENCE [LARGE SCALE GENOMIC DNA]</scope>
    <source>
        <strain evidence="12 13">MMS20-R1-14</strain>
    </source>
</reference>
<protein>
    <recommendedName>
        <fullName evidence="2">histidine kinase</fullName>
        <ecNumber evidence="2">2.7.13.3</ecNumber>
    </recommendedName>
</protein>
<name>A0ABS2ILR5_9ACTN</name>
<evidence type="ECO:0000256" key="9">
    <source>
        <dbReference type="SAM" id="Phobius"/>
    </source>
</evidence>
<dbReference type="InterPro" id="IPR050482">
    <property type="entry name" value="Sensor_HK_TwoCompSys"/>
</dbReference>
<dbReference type="EC" id="2.7.13.3" evidence="2"/>
<feature type="transmembrane region" description="Helical" evidence="9">
    <location>
        <begin position="6"/>
        <end position="25"/>
    </location>
</feature>
<evidence type="ECO:0000256" key="5">
    <source>
        <dbReference type="ARBA" id="ARBA00022741"/>
    </source>
</evidence>
<comment type="caution">
    <text evidence="12">The sequence shown here is derived from an EMBL/GenBank/DDBJ whole genome shotgun (WGS) entry which is preliminary data.</text>
</comment>
<feature type="domain" description="Histidine kinase/HSP90-like ATPase" evidence="10">
    <location>
        <begin position="281"/>
        <end position="358"/>
    </location>
</feature>